<comment type="caution">
    <text evidence="2">The sequence shown here is derived from an EMBL/GenBank/DDBJ whole genome shotgun (WGS) entry which is preliminary data.</text>
</comment>
<reference evidence="2" key="2">
    <citation type="journal article" date="2023" name="IMA Fungus">
        <title>Comparative genomic study of the Penicillium genus elucidates a diverse pangenome and 15 lateral gene transfer events.</title>
        <authorList>
            <person name="Petersen C."/>
            <person name="Sorensen T."/>
            <person name="Nielsen M.R."/>
            <person name="Sondergaard T.E."/>
            <person name="Sorensen J.L."/>
            <person name="Fitzpatrick D.A."/>
            <person name="Frisvad J.C."/>
            <person name="Nielsen K.L."/>
        </authorList>
    </citation>
    <scope>NUCLEOTIDE SEQUENCE</scope>
    <source>
        <strain evidence="2">IBT 30728</strain>
    </source>
</reference>
<name>A0A9X0BXN7_9EURO</name>
<dbReference type="AlphaFoldDB" id="A0A9X0BXN7"/>
<gene>
    <name evidence="2" type="ORF">N7539_003574</name>
</gene>
<dbReference type="GeneID" id="81623425"/>
<evidence type="ECO:0000313" key="2">
    <source>
        <dbReference type="EMBL" id="KAJ5488684.1"/>
    </source>
</evidence>
<protein>
    <submittedName>
        <fullName evidence="2">Uncharacterized protein</fullName>
    </submittedName>
</protein>
<organism evidence="2 3">
    <name type="scientific">Penicillium diatomitis</name>
    <dbReference type="NCBI Taxonomy" id="2819901"/>
    <lineage>
        <taxon>Eukaryota</taxon>
        <taxon>Fungi</taxon>
        <taxon>Dikarya</taxon>
        <taxon>Ascomycota</taxon>
        <taxon>Pezizomycotina</taxon>
        <taxon>Eurotiomycetes</taxon>
        <taxon>Eurotiomycetidae</taxon>
        <taxon>Eurotiales</taxon>
        <taxon>Aspergillaceae</taxon>
        <taxon>Penicillium</taxon>
    </lineage>
</organism>
<feature type="region of interest" description="Disordered" evidence="1">
    <location>
        <begin position="1"/>
        <end position="36"/>
    </location>
</feature>
<keyword evidence="3" id="KW-1185">Reference proteome</keyword>
<dbReference type="Proteomes" id="UP001148312">
    <property type="component" value="Unassembled WGS sequence"/>
</dbReference>
<accession>A0A9X0BXN7</accession>
<proteinExistence type="predicted"/>
<evidence type="ECO:0000256" key="1">
    <source>
        <dbReference type="SAM" id="MobiDB-lite"/>
    </source>
</evidence>
<sequence>MSETPPNSSKNRRRRHQRIQESFPPPNSDTLHPFGQPQFFENVRDVDMTDVVEENTDVEMIDAPPVSYEGAPTWVNDSFEQTKIIAEGLASINAALAQLEWYVRTGIVPVEPTSKII</sequence>
<dbReference type="EMBL" id="JAPWDQ010000004">
    <property type="protein sequence ID" value="KAJ5488684.1"/>
    <property type="molecule type" value="Genomic_DNA"/>
</dbReference>
<reference evidence="2" key="1">
    <citation type="submission" date="2022-12" db="EMBL/GenBank/DDBJ databases">
        <authorList>
            <person name="Petersen C."/>
        </authorList>
    </citation>
    <scope>NUCLEOTIDE SEQUENCE</scope>
    <source>
        <strain evidence="2">IBT 30728</strain>
    </source>
</reference>
<dbReference type="RefSeq" id="XP_056790717.1">
    <property type="nucleotide sequence ID" value="XM_056933176.1"/>
</dbReference>
<evidence type="ECO:0000313" key="3">
    <source>
        <dbReference type="Proteomes" id="UP001148312"/>
    </source>
</evidence>